<evidence type="ECO:0000256" key="1">
    <source>
        <dbReference type="SAM" id="MobiDB-lite"/>
    </source>
</evidence>
<sequence>MAKYGSPAGVFLFDGYSLLADKLQGSRQLISANSEPSTSFGDGWEENLPTGMRRGELAQEGAFFSDDAGSFHERLAGASGSPDSDVNGTPGVACVGFEGNLLGQEFVGYSGALAVSYEVISTVNSVTRANAEYVISGIVERGEIVVALASTSGDGDSESTPVDGGAGNAPSTDGGSAYLQMTALDLSGRPDLQVTVRDSDDNIVYGDLVAFTAVTAAPAGERVTVAGNVERYVAADWVYGGAAGTPTATFFVGFARN</sequence>
<reference evidence="2" key="1">
    <citation type="journal article" date="2015" name="Nature">
        <title>Complex archaea that bridge the gap between prokaryotes and eukaryotes.</title>
        <authorList>
            <person name="Spang A."/>
            <person name="Saw J.H."/>
            <person name="Jorgensen S.L."/>
            <person name="Zaremba-Niedzwiedzka K."/>
            <person name="Martijn J."/>
            <person name="Lind A.E."/>
            <person name="van Eijk R."/>
            <person name="Schleper C."/>
            <person name="Guy L."/>
            <person name="Ettema T.J."/>
        </authorList>
    </citation>
    <scope>NUCLEOTIDE SEQUENCE</scope>
</reference>
<protein>
    <submittedName>
        <fullName evidence="2">Uncharacterized protein</fullName>
    </submittedName>
</protein>
<name>A0A0F9L1D8_9ZZZZ</name>
<feature type="compositionally biased region" description="Polar residues" evidence="1">
    <location>
        <begin position="151"/>
        <end position="160"/>
    </location>
</feature>
<dbReference type="AlphaFoldDB" id="A0A0F9L1D8"/>
<comment type="caution">
    <text evidence="2">The sequence shown here is derived from an EMBL/GenBank/DDBJ whole genome shotgun (WGS) entry which is preliminary data.</text>
</comment>
<evidence type="ECO:0000313" key="2">
    <source>
        <dbReference type="EMBL" id="KKM21570.1"/>
    </source>
</evidence>
<accession>A0A0F9L1D8</accession>
<dbReference type="EMBL" id="LAZR01013522">
    <property type="protein sequence ID" value="KKM21570.1"/>
    <property type="molecule type" value="Genomic_DNA"/>
</dbReference>
<organism evidence="2">
    <name type="scientific">marine sediment metagenome</name>
    <dbReference type="NCBI Taxonomy" id="412755"/>
    <lineage>
        <taxon>unclassified sequences</taxon>
        <taxon>metagenomes</taxon>
        <taxon>ecological metagenomes</taxon>
    </lineage>
</organism>
<feature type="region of interest" description="Disordered" evidence="1">
    <location>
        <begin position="151"/>
        <end position="174"/>
    </location>
</feature>
<gene>
    <name evidence="2" type="ORF">LCGC14_1634130</name>
</gene>
<proteinExistence type="predicted"/>